<dbReference type="GO" id="GO:0051276">
    <property type="term" value="P:chromosome organization"/>
    <property type="evidence" value="ECO:0007669"/>
    <property type="project" value="InterPro"/>
</dbReference>
<protein>
    <submittedName>
        <fullName evidence="3">Terminase small subunit (Modular protein)</fullName>
    </submittedName>
</protein>
<name>A0A212LY34_9FIRM</name>
<evidence type="ECO:0000256" key="2">
    <source>
        <dbReference type="ARBA" id="ARBA00023219"/>
    </source>
</evidence>
<dbReference type="Gene3D" id="1.10.10.1400">
    <property type="entry name" value="Terminase, small subunit, N-terminal DNA-binding domain, HTH motif"/>
    <property type="match status" value="1"/>
</dbReference>
<keyword evidence="1" id="KW-1188">Viral release from host cell</keyword>
<dbReference type="RefSeq" id="WP_288185121.1">
    <property type="nucleotide sequence ID" value="NZ_LT608335.1"/>
</dbReference>
<dbReference type="Pfam" id="PF03592">
    <property type="entry name" value="Terminase_2"/>
    <property type="match status" value="1"/>
</dbReference>
<proteinExistence type="predicted"/>
<dbReference type="EMBL" id="FMJE01000005">
    <property type="protein sequence ID" value="SCM82448.1"/>
    <property type="molecule type" value="Genomic_DNA"/>
</dbReference>
<evidence type="ECO:0000256" key="1">
    <source>
        <dbReference type="ARBA" id="ARBA00022612"/>
    </source>
</evidence>
<evidence type="ECO:0000313" key="3">
    <source>
        <dbReference type="EMBL" id="SCM82448.1"/>
    </source>
</evidence>
<dbReference type="PANTHER" id="PTHR41328:SF2">
    <property type="entry name" value="TERMINASE SMALL SUBUNIT"/>
    <property type="match status" value="1"/>
</dbReference>
<sequence length="203" mass="22492">MTVKKDVSLVGNAELVAAKLTPQQKRFCEEYMLDLNQTAAAIRAGYSPNSANEQASRLLANVNVRAYVDIMMAERSTRVGVSSDRVIRELARLSFSNPAKVVAEDGSILDTATEDDLAAVSAIKVKKTTTKAGVTIEREVRFTDKNKSLELLARHLGMLVDKKQIDITSKIEDYTDEERIRRILELQKEAPINITPIPGDDET</sequence>
<organism evidence="3">
    <name type="scientific">uncultured Sporomusa sp</name>
    <dbReference type="NCBI Taxonomy" id="307249"/>
    <lineage>
        <taxon>Bacteria</taxon>
        <taxon>Bacillati</taxon>
        <taxon>Bacillota</taxon>
        <taxon>Negativicutes</taxon>
        <taxon>Selenomonadales</taxon>
        <taxon>Sporomusaceae</taxon>
        <taxon>Sporomusa</taxon>
        <taxon>environmental samples</taxon>
    </lineage>
</organism>
<dbReference type="AlphaFoldDB" id="A0A212LY34"/>
<dbReference type="InterPro" id="IPR005335">
    <property type="entry name" value="Terminase_ssu"/>
</dbReference>
<gene>
    <name evidence="3" type="ORF">KL86SPO_50219</name>
</gene>
<accession>A0A212LY34</accession>
<dbReference type="InterPro" id="IPR038713">
    <property type="entry name" value="Terminase_Gp1_N_sf"/>
</dbReference>
<keyword evidence="2" id="KW-0231">Viral genome packaging</keyword>
<dbReference type="InterPro" id="IPR052404">
    <property type="entry name" value="SPP1-like_terminase"/>
</dbReference>
<dbReference type="PANTHER" id="PTHR41328">
    <property type="entry name" value="TERMINASE SMALL SUBUNIT-RELATED"/>
    <property type="match status" value="1"/>
</dbReference>
<reference evidence="3" key="1">
    <citation type="submission" date="2016-08" db="EMBL/GenBank/DDBJ databases">
        <authorList>
            <person name="Seilhamer J.J."/>
        </authorList>
    </citation>
    <scope>NUCLEOTIDE SEQUENCE</scope>
    <source>
        <strain evidence="3">86</strain>
    </source>
</reference>